<proteinExistence type="inferred from homology"/>
<dbReference type="Pfam" id="PF03401">
    <property type="entry name" value="TctC"/>
    <property type="match status" value="1"/>
</dbReference>
<dbReference type="SUPFAM" id="SSF53850">
    <property type="entry name" value="Periplasmic binding protein-like II"/>
    <property type="match status" value="1"/>
</dbReference>
<comment type="similarity">
    <text evidence="1">Belongs to the UPF0065 (bug) family.</text>
</comment>
<dbReference type="PANTHER" id="PTHR42928">
    <property type="entry name" value="TRICARBOXYLATE-BINDING PROTEIN"/>
    <property type="match status" value="1"/>
</dbReference>
<gene>
    <name evidence="3" type="ORF">GCM10009416_22540</name>
</gene>
<feature type="chain" id="PRO_5046296209" evidence="2">
    <location>
        <begin position="23"/>
        <end position="322"/>
    </location>
</feature>
<keyword evidence="4" id="KW-1185">Reference proteome</keyword>
<evidence type="ECO:0000313" key="3">
    <source>
        <dbReference type="EMBL" id="GAA0583607.1"/>
    </source>
</evidence>
<evidence type="ECO:0000256" key="2">
    <source>
        <dbReference type="SAM" id="SignalP"/>
    </source>
</evidence>
<comment type="caution">
    <text evidence="3">The sequence shown here is derived from an EMBL/GenBank/DDBJ whole genome shotgun (WGS) entry which is preliminary data.</text>
</comment>
<dbReference type="InterPro" id="IPR005064">
    <property type="entry name" value="BUG"/>
</dbReference>
<organism evidence="3 4">
    <name type="scientific">Craurococcus roseus</name>
    <dbReference type="NCBI Taxonomy" id="77585"/>
    <lineage>
        <taxon>Bacteria</taxon>
        <taxon>Pseudomonadati</taxon>
        <taxon>Pseudomonadota</taxon>
        <taxon>Alphaproteobacteria</taxon>
        <taxon>Acetobacterales</taxon>
        <taxon>Acetobacteraceae</taxon>
        <taxon>Craurococcus</taxon>
    </lineage>
</organism>
<dbReference type="Gene3D" id="3.40.190.10">
    <property type="entry name" value="Periplasmic binding protein-like II"/>
    <property type="match status" value="1"/>
</dbReference>
<accession>A0ABN1F6E9</accession>
<evidence type="ECO:0000313" key="4">
    <source>
        <dbReference type="Proteomes" id="UP001501588"/>
    </source>
</evidence>
<dbReference type="EMBL" id="BAAAFZ010000028">
    <property type="protein sequence ID" value="GAA0583607.1"/>
    <property type="molecule type" value="Genomic_DNA"/>
</dbReference>
<name>A0ABN1F6E9_9PROT</name>
<sequence length="322" mass="33692">MLRRSVLSLAAAGLAAPGIARAQAGWPEGPVRIIVPFPPGGMTDIVARLFQPKLQEALGKPVVVENRGGASGSVGAAEAARAAPDGNTWLLAFDTEATNQTTMRLPYRLMQAFAPVSLVATGPLVLVANKDAPWKTFGEVVAAAKRAPDTISYGTTGVGALSHVSMALLQQTGGFKLTHVPYRGGGPLAQAVVAGEVPLGIGSLPSLAQQIKAGALRPLGVTTETESRHLPGVKSFAQQGFPGFEAPTWLAFLGRAGAPEPALRRMGEAMSQALSAPEVRARIEEQGVDVLAGGVERCRRFLNSEVQRWGRVIRDNNITLDG</sequence>
<dbReference type="Proteomes" id="UP001501588">
    <property type="component" value="Unassembled WGS sequence"/>
</dbReference>
<protein>
    <submittedName>
        <fullName evidence="3">Tripartite tricarboxylate transporter substrate binding protein</fullName>
    </submittedName>
</protein>
<feature type="signal peptide" evidence="2">
    <location>
        <begin position="1"/>
        <end position="22"/>
    </location>
</feature>
<keyword evidence="2" id="KW-0732">Signal</keyword>
<evidence type="ECO:0000256" key="1">
    <source>
        <dbReference type="ARBA" id="ARBA00006987"/>
    </source>
</evidence>
<dbReference type="InterPro" id="IPR042100">
    <property type="entry name" value="Bug_dom1"/>
</dbReference>
<dbReference type="Gene3D" id="3.40.190.150">
    <property type="entry name" value="Bordetella uptake gene, domain 1"/>
    <property type="match status" value="1"/>
</dbReference>
<reference evidence="3 4" key="1">
    <citation type="journal article" date="2019" name="Int. J. Syst. Evol. Microbiol.">
        <title>The Global Catalogue of Microorganisms (GCM) 10K type strain sequencing project: providing services to taxonomists for standard genome sequencing and annotation.</title>
        <authorList>
            <consortium name="The Broad Institute Genomics Platform"/>
            <consortium name="The Broad Institute Genome Sequencing Center for Infectious Disease"/>
            <person name="Wu L."/>
            <person name="Ma J."/>
        </authorList>
    </citation>
    <scope>NUCLEOTIDE SEQUENCE [LARGE SCALE GENOMIC DNA]</scope>
    <source>
        <strain evidence="3 4">JCM 9933</strain>
    </source>
</reference>
<dbReference type="PANTHER" id="PTHR42928:SF5">
    <property type="entry name" value="BLR1237 PROTEIN"/>
    <property type="match status" value="1"/>
</dbReference>
<dbReference type="PIRSF" id="PIRSF017082">
    <property type="entry name" value="YflP"/>
    <property type="match status" value="1"/>
</dbReference>